<reference evidence="1 2" key="1">
    <citation type="submission" date="2007-04" db="EMBL/GenBank/DDBJ databases">
        <authorList>
            <person name="Fulton L."/>
            <person name="Clifton S."/>
            <person name="Fulton B."/>
            <person name="Xu J."/>
            <person name="Minx P."/>
            <person name="Pepin K.H."/>
            <person name="Johnson M."/>
            <person name="Thiruvilangam P."/>
            <person name="Bhonagiri V."/>
            <person name="Nash W.E."/>
            <person name="Mardis E.R."/>
            <person name="Wilson R.K."/>
        </authorList>
    </citation>
    <scope>NUCLEOTIDE SEQUENCE [LARGE SCALE GENOMIC DNA]</scope>
    <source>
        <strain evidence="1 2">ATCC 29149</strain>
    </source>
</reference>
<sequence>MCSRSSVLTISAPSVPYASFVHISFCRAFAFSKTEKGCPATSFIILQLSCLLQ</sequence>
<dbReference type="PaxDb" id="411470-RUMGNA_00269"/>
<gene>
    <name evidence="1" type="ORF">RUMGNA_00269</name>
</gene>
<reference evidence="1 2" key="2">
    <citation type="submission" date="2007-06" db="EMBL/GenBank/DDBJ databases">
        <title>Draft genome sequence of Ruminococcus gnavus (ATCC 29149).</title>
        <authorList>
            <person name="Sudarsanam P."/>
            <person name="Ley R."/>
            <person name="Guruge J."/>
            <person name="Turnbaugh P.J."/>
            <person name="Mahowald M."/>
            <person name="Liep D."/>
            <person name="Gordon J."/>
        </authorList>
    </citation>
    <scope>NUCLEOTIDE SEQUENCE [LARGE SCALE GENOMIC DNA]</scope>
    <source>
        <strain evidence="1 2">ATCC 29149</strain>
    </source>
</reference>
<dbReference type="Proteomes" id="UP000004410">
    <property type="component" value="Unassembled WGS sequence"/>
</dbReference>
<evidence type="ECO:0000313" key="2">
    <source>
        <dbReference type="Proteomes" id="UP000004410"/>
    </source>
</evidence>
<evidence type="ECO:0000313" key="1">
    <source>
        <dbReference type="EMBL" id="EDN79272.1"/>
    </source>
</evidence>
<dbReference type="AlphaFoldDB" id="A7AYA3"/>
<organism evidence="1 2">
    <name type="scientific">Mediterraneibacter gnavus (strain ATCC 29149 / DSM 114966 / JCM 6515 / VPI C7-9)</name>
    <name type="common">Ruminococcus gnavus</name>
    <dbReference type="NCBI Taxonomy" id="411470"/>
    <lineage>
        <taxon>Bacteria</taxon>
        <taxon>Bacillati</taxon>
        <taxon>Bacillota</taxon>
        <taxon>Clostridia</taxon>
        <taxon>Lachnospirales</taxon>
        <taxon>Lachnospiraceae</taxon>
        <taxon>Mediterraneibacter</taxon>
    </lineage>
</organism>
<name>A7AYA3_MEDG7</name>
<accession>A7AYA3</accession>
<protein>
    <submittedName>
        <fullName evidence="1">Uncharacterized protein</fullName>
    </submittedName>
</protein>
<proteinExistence type="predicted"/>
<comment type="caution">
    <text evidence="1">The sequence shown here is derived from an EMBL/GenBank/DDBJ whole genome shotgun (WGS) entry which is preliminary data.</text>
</comment>
<dbReference type="EMBL" id="AAYG02000003">
    <property type="protein sequence ID" value="EDN79272.1"/>
    <property type="molecule type" value="Genomic_DNA"/>
</dbReference>